<dbReference type="EMBL" id="BGZK01000211">
    <property type="protein sequence ID" value="GBP28755.1"/>
    <property type="molecule type" value="Genomic_DNA"/>
</dbReference>
<organism evidence="2 3">
    <name type="scientific">Eumeta variegata</name>
    <name type="common">Bagworm moth</name>
    <name type="synonym">Eumeta japonica</name>
    <dbReference type="NCBI Taxonomy" id="151549"/>
    <lineage>
        <taxon>Eukaryota</taxon>
        <taxon>Metazoa</taxon>
        <taxon>Ecdysozoa</taxon>
        <taxon>Arthropoda</taxon>
        <taxon>Hexapoda</taxon>
        <taxon>Insecta</taxon>
        <taxon>Pterygota</taxon>
        <taxon>Neoptera</taxon>
        <taxon>Endopterygota</taxon>
        <taxon>Lepidoptera</taxon>
        <taxon>Glossata</taxon>
        <taxon>Ditrysia</taxon>
        <taxon>Tineoidea</taxon>
        <taxon>Psychidae</taxon>
        <taxon>Oiketicinae</taxon>
        <taxon>Eumeta</taxon>
    </lineage>
</organism>
<feature type="compositionally biased region" description="Basic and acidic residues" evidence="1">
    <location>
        <begin position="59"/>
        <end position="71"/>
    </location>
</feature>
<proteinExistence type="predicted"/>
<evidence type="ECO:0000256" key="1">
    <source>
        <dbReference type="SAM" id="MobiDB-lite"/>
    </source>
</evidence>
<sequence length="149" mass="16309">MTTDSFQTTALKARARFATATPTAGSSKSFVLPNAVAVMCRSRYEVCVTVSDVGPKPRSQRDGAQGRRLREATTGGKRGNAERSLPANTLKLHPSLLPAARMPARPSKASPKEKSSLTFAFFFCFVNKLYSHEKKSPKRVLDHAQCRIP</sequence>
<keyword evidence="3" id="KW-1185">Reference proteome</keyword>
<gene>
    <name evidence="2" type="ORF">EVAR_19797_1</name>
</gene>
<protein>
    <submittedName>
        <fullName evidence="2">Uncharacterized protein</fullName>
    </submittedName>
</protein>
<dbReference type="AlphaFoldDB" id="A0A4C1UQN9"/>
<evidence type="ECO:0000313" key="2">
    <source>
        <dbReference type="EMBL" id="GBP28755.1"/>
    </source>
</evidence>
<comment type="caution">
    <text evidence="2">The sequence shown here is derived from an EMBL/GenBank/DDBJ whole genome shotgun (WGS) entry which is preliminary data.</text>
</comment>
<name>A0A4C1UQN9_EUMVA</name>
<reference evidence="2 3" key="1">
    <citation type="journal article" date="2019" name="Commun. Biol.">
        <title>The bagworm genome reveals a unique fibroin gene that provides high tensile strength.</title>
        <authorList>
            <person name="Kono N."/>
            <person name="Nakamura H."/>
            <person name="Ohtoshi R."/>
            <person name="Tomita M."/>
            <person name="Numata K."/>
            <person name="Arakawa K."/>
        </authorList>
    </citation>
    <scope>NUCLEOTIDE SEQUENCE [LARGE SCALE GENOMIC DNA]</scope>
</reference>
<accession>A0A4C1UQN9</accession>
<evidence type="ECO:0000313" key="3">
    <source>
        <dbReference type="Proteomes" id="UP000299102"/>
    </source>
</evidence>
<dbReference type="Proteomes" id="UP000299102">
    <property type="component" value="Unassembled WGS sequence"/>
</dbReference>
<feature type="region of interest" description="Disordered" evidence="1">
    <location>
        <begin position="52"/>
        <end position="96"/>
    </location>
</feature>